<comment type="cofactor">
    <cofactor evidence="1">
        <name>Mn(2+)</name>
        <dbReference type="ChEBI" id="CHEBI:29035"/>
    </cofactor>
</comment>
<dbReference type="PROSITE" id="PS51462">
    <property type="entry name" value="NUDIX"/>
    <property type="match status" value="1"/>
</dbReference>
<accession>E0XQW1</accession>
<evidence type="ECO:0000256" key="2">
    <source>
        <dbReference type="ARBA" id="ARBA00001946"/>
    </source>
</evidence>
<evidence type="ECO:0000259" key="8">
    <source>
        <dbReference type="PROSITE" id="PS51462"/>
    </source>
</evidence>
<keyword evidence="6" id="KW-0464">Manganese</keyword>
<evidence type="ECO:0000256" key="1">
    <source>
        <dbReference type="ARBA" id="ARBA00001936"/>
    </source>
</evidence>
<dbReference type="AlphaFoldDB" id="E0XQW1"/>
<dbReference type="GO" id="GO:0046872">
    <property type="term" value="F:metal ion binding"/>
    <property type="evidence" value="ECO:0007669"/>
    <property type="project" value="UniProtKB-KW"/>
</dbReference>
<proteinExistence type="predicted"/>
<evidence type="ECO:0000256" key="5">
    <source>
        <dbReference type="ARBA" id="ARBA00022842"/>
    </source>
</evidence>
<dbReference type="SUPFAM" id="SSF55811">
    <property type="entry name" value="Nudix"/>
    <property type="match status" value="1"/>
</dbReference>
<protein>
    <submittedName>
        <fullName evidence="9">NTP pyrophosphohydrolases including oxidative damage repair enzymes</fullName>
    </submittedName>
</protein>
<dbReference type="Pfam" id="PF00293">
    <property type="entry name" value="NUDIX"/>
    <property type="match status" value="1"/>
</dbReference>
<sequence length="289" mass="32569">MSEKDSKDIKVERNPKINIQEADPSLPPSEPKPAATVLLVRTIEEAVEVFMIQRSFKTNFGGAWVFPGGKLDEYDLKDDINNYCRGLTDEVASQLLGVKSGGLNYWIACIRECFEECGVLLAYRSSGEVFGSSDESEKEILKEYRDKLNKGEPVLLELCQKLDLQLAVDRLAYISHWVTPKSEAKRYSTHFFIALFPEGQIAKHDGSEGVKSIWIKPEDALAQGEKGEFPIIFPTIKNLESIRGFTDTETLLKNKVEDQNNILTVEPKIFMQDGKMVLLMPGDEGYDDH</sequence>
<reference evidence="9" key="1">
    <citation type="journal article" date="2011" name="Environ. Microbiol.">
        <title>Time-series analyses of Monterey Bay coastal microbial picoplankton using a 'genome proxy' microarray.</title>
        <authorList>
            <person name="Rich V.I."/>
            <person name="Pham V.D."/>
            <person name="Eppley J."/>
            <person name="Shi Y."/>
            <person name="DeLong E.F."/>
        </authorList>
    </citation>
    <scope>NUCLEOTIDE SEQUENCE</scope>
</reference>
<dbReference type="GO" id="GO:0016818">
    <property type="term" value="F:hydrolase activity, acting on acid anhydrides, in phosphorus-containing anhydrides"/>
    <property type="evidence" value="ECO:0007669"/>
    <property type="project" value="InterPro"/>
</dbReference>
<dbReference type="PANTHER" id="PTHR12318">
    <property type="entry name" value="TESTOSTERONE-REGULATED PROTEIN RP2"/>
    <property type="match status" value="1"/>
</dbReference>
<comment type="cofactor">
    <cofactor evidence="2">
        <name>Mg(2+)</name>
        <dbReference type="ChEBI" id="CHEBI:18420"/>
    </cofactor>
</comment>
<feature type="compositionally biased region" description="Basic and acidic residues" evidence="7">
    <location>
        <begin position="1"/>
        <end position="15"/>
    </location>
</feature>
<evidence type="ECO:0000313" key="9">
    <source>
        <dbReference type="EMBL" id="ADI16802.1"/>
    </source>
</evidence>
<evidence type="ECO:0000256" key="7">
    <source>
        <dbReference type="SAM" id="MobiDB-lite"/>
    </source>
</evidence>
<name>E0XQW1_9GAMM</name>
<dbReference type="InterPro" id="IPR015797">
    <property type="entry name" value="NUDIX_hydrolase-like_dom_sf"/>
</dbReference>
<feature type="domain" description="Nudix hydrolase" evidence="8">
    <location>
        <begin position="30"/>
        <end position="237"/>
    </location>
</feature>
<dbReference type="EMBL" id="GU474847">
    <property type="protein sequence ID" value="ADI16802.1"/>
    <property type="molecule type" value="Genomic_DNA"/>
</dbReference>
<dbReference type="InterPro" id="IPR000086">
    <property type="entry name" value="NUDIX_hydrolase_dom"/>
</dbReference>
<evidence type="ECO:0000256" key="6">
    <source>
        <dbReference type="ARBA" id="ARBA00023211"/>
    </source>
</evidence>
<feature type="region of interest" description="Disordered" evidence="7">
    <location>
        <begin position="1"/>
        <end position="31"/>
    </location>
</feature>
<keyword evidence="5" id="KW-0460">Magnesium</keyword>
<keyword evidence="4 9" id="KW-0378">Hydrolase</keyword>
<dbReference type="CDD" id="cd18870">
    <property type="entry name" value="NUDIX_AcylCoAdiphos_Nudt19"/>
    <property type="match status" value="1"/>
</dbReference>
<evidence type="ECO:0000256" key="3">
    <source>
        <dbReference type="ARBA" id="ARBA00022723"/>
    </source>
</evidence>
<organism evidence="9">
    <name type="scientific">uncultured gamma proteobacterium HF0010_11K06</name>
    <dbReference type="NCBI Taxonomy" id="710980"/>
    <lineage>
        <taxon>Bacteria</taxon>
        <taxon>Pseudomonadati</taxon>
        <taxon>Pseudomonadota</taxon>
        <taxon>Gammaproteobacteria</taxon>
        <taxon>environmental samples</taxon>
    </lineage>
</organism>
<dbReference type="Gene3D" id="3.90.79.10">
    <property type="entry name" value="Nucleoside Triphosphate Pyrophosphohydrolase"/>
    <property type="match status" value="1"/>
</dbReference>
<dbReference type="InterPro" id="IPR039121">
    <property type="entry name" value="NUDT19"/>
</dbReference>
<dbReference type="PANTHER" id="PTHR12318:SF0">
    <property type="entry name" value="ACYL-COENZYME A DIPHOSPHATASE NUDT19"/>
    <property type="match status" value="1"/>
</dbReference>
<evidence type="ECO:0000256" key="4">
    <source>
        <dbReference type="ARBA" id="ARBA00022801"/>
    </source>
</evidence>
<keyword evidence="3" id="KW-0479">Metal-binding</keyword>